<feature type="domain" description="Replication factor A C-terminal" evidence="13">
    <location>
        <begin position="439"/>
        <end position="581"/>
    </location>
</feature>
<evidence type="ECO:0000256" key="6">
    <source>
        <dbReference type="ARBA" id="ARBA00022833"/>
    </source>
</evidence>
<comment type="function">
    <text evidence="9">As part of the replication protein A (RPA/RP-A), a single-stranded DNA-binding heterotrimeric complex, may play an essential role in DNA replication, recombination and repair. Binds and stabilizes single-stranded DNA intermediates, preventing complementary DNA reannealing and recruiting different proteins involved in DNA metabolism.</text>
</comment>
<dbReference type="EMBL" id="JARTCD010000014">
    <property type="protein sequence ID" value="KAJ8660187.1"/>
    <property type="molecule type" value="Genomic_DNA"/>
</dbReference>
<dbReference type="CDD" id="cd04474">
    <property type="entry name" value="RPA1_DBD_A"/>
    <property type="match status" value="1"/>
</dbReference>
<evidence type="ECO:0000256" key="5">
    <source>
        <dbReference type="ARBA" id="ARBA00022771"/>
    </source>
</evidence>
<keyword evidence="7 9" id="KW-0238">DNA-binding</keyword>
<dbReference type="NCBIfam" id="TIGR00617">
    <property type="entry name" value="rpa1"/>
    <property type="match status" value="1"/>
</dbReference>
<feature type="compositionally biased region" description="Low complexity" evidence="10">
    <location>
        <begin position="116"/>
        <end position="148"/>
    </location>
</feature>
<dbReference type="InterPro" id="IPR004591">
    <property type="entry name" value="Rfa1"/>
</dbReference>
<comment type="caution">
    <text evidence="15">The sequence shown here is derived from an EMBL/GenBank/DDBJ whole genome shotgun (WGS) entry which is preliminary data.</text>
</comment>
<dbReference type="Gene3D" id="2.40.50.140">
    <property type="entry name" value="Nucleic acid-binding proteins"/>
    <property type="match status" value="4"/>
</dbReference>
<evidence type="ECO:0000256" key="3">
    <source>
        <dbReference type="ARBA" id="ARBA00022705"/>
    </source>
</evidence>
<dbReference type="GO" id="GO:0003677">
    <property type="term" value="F:DNA binding"/>
    <property type="evidence" value="ECO:0007669"/>
    <property type="project" value="UniProtKB-KW"/>
</dbReference>
<dbReference type="InterPro" id="IPR047192">
    <property type="entry name" value="Euk_RPA1_DBD_C"/>
</dbReference>
<dbReference type="GO" id="GO:0006281">
    <property type="term" value="P:DNA repair"/>
    <property type="evidence" value="ECO:0007669"/>
    <property type="project" value="InterPro"/>
</dbReference>
<evidence type="ECO:0000256" key="4">
    <source>
        <dbReference type="ARBA" id="ARBA00022723"/>
    </source>
</evidence>
<evidence type="ECO:0000256" key="2">
    <source>
        <dbReference type="ARBA" id="ARBA00005690"/>
    </source>
</evidence>
<dbReference type="FunFam" id="2.40.50.140:FF:000064">
    <property type="entry name" value="Replication protein A subunit"/>
    <property type="match status" value="1"/>
</dbReference>
<comment type="similarity">
    <text evidence="2 9">Belongs to the replication factor A protein 1 family.</text>
</comment>
<evidence type="ECO:0000256" key="9">
    <source>
        <dbReference type="RuleBase" id="RU364130"/>
    </source>
</evidence>
<dbReference type="Pfam" id="PF04057">
    <property type="entry name" value="Rep-A_N"/>
    <property type="match status" value="1"/>
</dbReference>
<gene>
    <name evidence="15" type="ORF">O0I10_004046</name>
</gene>
<dbReference type="InterPro" id="IPR007199">
    <property type="entry name" value="Rep_factor-A_N"/>
</dbReference>
<evidence type="ECO:0000259" key="13">
    <source>
        <dbReference type="Pfam" id="PF08646"/>
    </source>
</evidence>
<feature type="domain" description="Replication protein A OB" evidence="14">
    <location>
        <begin position="284"/>
        <end position="381"/>
    </location>
</feature>
<feature type="domain" description="Replication factor-A protein 1 N-terminal" evidence="12">
    <location>
        <begin position="4"/>
        <end position="101"/>
    </location>
</feature>
<dbReference type="RefSeq" id="XP_058345100.1">
    <property type="nucleotide sequence ID" value="XM_058484112.1"/>
</dbReference>
<dbReference type="FunFam" id="2.40.50.140:FF:000090">
    <property type="entry name" value="Replication protein A subunit"/>
    <property type="match status" value="1"/>
</dbReference>
<keyword evidence="4 9" id="KW-0479">Metal-binding</keyword>
<dbReference type="GO" id="GO:0005662">
    <property type="term" value="C:DNA replication factor A complex"/>
    <property type="evidence" value="ECO:0007669"/>
    <property type="project" value="UniProtKB-ARBA"/>
</dbReference>
<dbReference type="AlphaFoldDB" id="A0AAD7Y2A9"/>
<accession>A0AAD7Y2A9</accession>
<reference evidence="15 16" key="1">
    <citation type="submission" date="2023-03" db="EMBL/GenBank/DDBJ databases">
        <title>Genome sequence of Lichtheimia ornata CBS 291.66.</title>
        <authorList>
            <person name="Mohabir J.T."/>
            <person name="Shea T.P."/>
            <person name="Kurbessoian T."/>
            <person name="Berby B."/>
            <person name="Fontaine J."/>
            <person name="Livny J."/>
            <person name="Gnirke A."/>
            <person name="Stajich J.E."/>
            <person name="Cuomo C.A."/>
        </authorList>
    </citation>
    <scope>NUCLEOTIDE SEQUENCE [LARGE SCALE GENOMIC DNA]</scope>
    <source>
        <strain evidence="15">CBS 291.66</strain>
    </source>
</reference>
<dbReference type="InterPro" id="IPR004365">
    <property type="entry name" value="NA-bd_OB_tRNA"/>
</dbReference>
<feature type="domain" description="OB" evidence="11">
    <location>
        <begin position="176"/>
        <end position="260"/>
    </location>
</feature>
<evidence type="ECO:0000259" key="11">
    <source>
        <dbReference type="Pfam" id="PF01336"/>
    </source>
</evidence>
<dbReference type="PANTHER" id="PTHR47165">
    <property type="entry name" value="OS03G0429900 PROTEIN"/>
    <property type="match status" value="1"/>
</dbReference>
<comment type="subunit">
    <text evidence="9">Component of the heterotrimeric canonical replication protein A complex (RPA).</text>
</comment>
<evidence type="ECO:0000259" key="14">
    <source>
        <dbReference type="Pfam" id="PF16900"/>
    </source>
</evidence>
<dbReference type="CDD" id="cd04477">
    <property type="entry name" value="RPA1N"/>
    <property type="match status" value="1"/>
</dbReference>
<dbReference type="GO" id="GO:0006310">
    <property type="term" value="P:DNA recombination"/>
    <property type="evidence" value="ECO:0007669"/>
    <property type="project" value="InterPro"/>
</dbReference>
<evidence type="ECO:0000256" key="10">
    <source>
        <dbReference type="SAM" id="MobiDB-lite"/>
    </source>
</evidence>
<evidence type="ECO:0000256" key="1">
    <source>
        <dbReference type="ARBA" id="ARBA00004123"/>
    </source>
</evidence>
<sequence length="591" mass="66403">MQELTRGAVSALHNNNRDELKEDPILQVLNIKTLQSNGVNRHRIILSDGAHFMQAMLASGHAALVESGQLTRYCTIRLKESVCNDLKGRQILIMLNIEVLDNKITEKIGSPVSIEQPNSSSSGNPSTSSPQQSSYGGMSTASSSSNNMPRTMSVGSVSQDVNTLPISVLNPYQNKWTIKARVTQKSDIKHWSNNRSEGKLFSVNLLDKSGEIKATAYSDQVDRLFHIFEEGKVYYISKARVTMARKQFSTLDNEYELSMDSGTEVQLCNEETSIPQMKYNFVRIADLDNYEKNAIVDSICIIKEDHGVQEIVAKASGKPMKKRELSVVDDSQKQVRLTLWGKTAEDFDSSGYPVVAFKGLRVNDFNGRSLSLSQAGTFKVNPDIPERFQLKHWFESQGNDVSFDSFNRVGGEGGAVKSTQRVTVGDIKEKLGQGDTVEYFSVRATLAFIRQENTSYPSCPECKKKLMQEGDDSWRCEKCNKCYPQPTWRYILGATIEDATASIFVNIFDELGAFLIGMSADEMQKHKESDPESHNRFLKKAIFKTYNFKGRAKLESYNENTRPRYTLMEATPLDFKEECKEVLAELEKLSA</sequence>
<feature type="region of interest" description="Disordered" evidence="10">
    <location>
        <begin position="111"/>
        <end position="156"/>
    </location>
</feature>
<dbReference type="Pfam" id="PF01336">
    <property type="entry name" value="tRNA_anti-codon"/>
    <property type="match status" value="1"/>
</dbReference>
<evidence type="ECO:0000313" key="15">
    <source>
        <dbReference type="EMBL" id="KAJ8660187.1"/>
    </source>
</evidence>
<dbReference type="InterPro" id="IPR013955">
    <property type="entry name" value="Rep_factor-A_C"/>
</dbReference>
<keyword evidence="8 9" id="KW-0539">Nucleus</keyword>
<evidence type="ECO:0000313" key="16">
    <source>
        <dbReference type="Proteomes" id="UP001234581"/>
    </source>
</evidence>
<dbReference type="InterPro" id="IPR012340">
    <property type="entry name" value="NA-bd_OB-fold"/>
</dbReference>
<evidence type="ECO:0000259" key="12">
    <source>
        <dbReference type="Pfam" id="PF04057"/>
    </source>
</evidence>
<keyword evidence="6 9" id="KW-0862">Zinc</keyword>
<dbReference type="SUPFAM" id="SSF50249">
    <property type="entry name" value="Nucleic acid-binding proteins"/>
    <property type="match status" value="4"/>
</dbReference>
<dbReference type="FunFam" id="2.40.50.140:FF:000041">
    <property type="entry name" value="Replication protein A subunit"/>
    <property type="match status" value="1"/>
</dbReference>
<proteinExistence type="inferred from homology"/>
<dbReference type="InterPro" id="IPR031657">
    <property type="entry name" value="REPA_OB_2"/>
</dbReference>
<evidence type="ECO:0000256" key="8">
    <source>
        <dbReference type="ARBA" id="ARBA00023242"/>
    </source>
</evidence>
<dbReference type="CDD" id="cd04475">
    <property type="entry name" value="RPA1_DBD_B"/>
    <property type="match status" value="1"/>
</dbReference>
<dbReference type="GO" id="GO:0008270">
    <property type="term" value="F:zinc ion binding"/>
    <property type="evidence" value="ECO:0007669"/>
    <property type="project" value="UniProtKB-KW"/>
</dbReference>
<dbReference type="PANTHER" id="PTHR47165:SF4">
    <property type="entry name" value="OS03G0429900 PROTEIN"/>
    <property type="match status" value="1"/>
</dbReference>
<protein>
    <recommendedName>
        <fullName evidence="9">Replication protein A subunit</fullName>
    </recommendedName>
</protein>
<organism evidence="15 16">
    <name type="scientific">Lichtheimia ornata</name>
    <dbReference type="NCBI Taxonomy" id="688661"/>
    <lineage>
        <taxon>Eukaryota</taxon>
        <taxon>Fungi</taxon>
        <taxon>Fungi incertae sedis</taxon>
        <taxon>Mucoromycota</taxon>
        <taxon>Mucoromycotina</taxon>
        <taxon>Mucoromycetes</taxon>
        <taxon>Mucorales</taxon>
        <taxon>Lichtheimiaceae</taxon>
        <taxon>Lichtheimia</taxon>
    </lineage>
</organism>
<keyword evidence="5 9" id="KW-0863">Zinc-finger</keyword>
<dbReference type="Pfam" id="PF16900">
    <property type="entry name" value="REPA_OB_2"/>
    <property type="match status" value="1"/>
</dbReference>
<dbReference type="GO" id="GO:0000781">
    <property type="term" value="C:chromosome, telomeric region"/>
    <property type="evidence" value="ECO:0007669"/>
    <property type="project" value="UniProtKB-ARBA"/>
</dbReference>
<comment type="subcellular location">
    <subcellularLocation>
        <location evidence="1 9">Nucleus</location>
    </subcellularLocation>
</comment>
<dbReference type="FunFam" id="2.40.50.140:FF:000117">
    <property type="entry name" value="Replication protein A subunit"/>
    <property type="match status" value="1"/>
</dbReference>
<keyword evidence="16" id="KW-1185">Reference proteome</keyword>
<dbReference type="CDD" id="cd04476">
    <property type="entry name" value="RPA1_DBD_C"/>
    <property type="match status" value="1"/>
</dbReference>
<dbReference type="GO" id="GO:0007004">
    <property type="term" value="P:telomere maintenance via telomerase"/>
    <property type="evidence" value="ECO:0007669"/>
    <property type="project" value="UniProtKB-ARBA"/>
</dbReference>
<keyword evidence="3 9" id="KW-0235">DNA replication</keyword>
<evidence type="ECO:0000256" key="7">
    <source>
        <dbReference type="ARBA" id="ARBA00023125"/>
    </source>
</evidence>
<dbReference type="Proteomes" id="UP001234581">
    <property type="component" value="Unassembled WGS sequence"/>
</dbReference>
<dbReference type="Pfam" id="PF08646">
    <property type="entry name" value="Rep_fac-A_C"/>
    <property type="match status" value="1"/>
</dbReference>
<dbReference type="GO" id="GO:0006260">
    <property type="term" value="P:DNA replication"/>
    <property type="evidence" value="ECO:0007669"/>
    <property type="project" value="UniProtKB-KW"/>
</dbReference>
<name>A0AAD7Y2A9_9FUNG</name>
<dbReference type="GeneID" id="83211459"/>